<dbReference type="Proteomes" id="UP000029708">
    <property type="component" value="Unassembled WGS sequence"/>
</dbReference>
<keyword evidence="6 8" id="KW-0560">Oxidoreductase</keyword>
<evidence type="ECO:0000313" key="12">
    <source>
        <dbReference type="EMBL" id="MBB6185551.1"/>
    </source>
</evidence>
<comment type="catalytic activity">
    <reaction evidence="8">
        <text>(6S)-5,6,7,8-tetrahydrofolate + NADP(+) = 7,8-dihydrofolate + NADPH + H(+)</text>
        <dbReference type="Rhea" id="RHEA:15009"/>
        <dbReference type="ChEBI" id="CHEBI:15378"/>
        <dbReference type="ChEBI" id="CHEBI:57451"/>
        <dbReference type="ChEBI" id="CHEBI:57453"/>
        <dbReference type="ChEBI" id="CHEBI:57783"/>
        <dbReference type="ChEBI" id="CHEBI:58349"/>
        <dbReference type="EC" id="1.5.1.3"/>
    </reaction>
</comment>
<dbReference type="EMBL" id="JACHET010000001">
    <property type="protein sequence ID" value="MBB6185551.1"/>
    <property type="molecule type" value="Genomic_DNA"/>
</dbReference>
<dbReference type="PANTHER" id="PTHR48069:SF3">
    <property type="entry name" value="DIHYDROFOLATE REDUCTASE"/>
    <property type="match status" value="1"/>
</dbReference>
<evidence type="ECO:0000313" key="11">
    <source>
        <dbReference type="EMBL" id="KGI77257.1"/>
    </source>
</evidence>
<evidence type="ECO:0000259" key="10">
    <source>
        <dbReference type="PROSITE" id="PS51330"/>
    </source>
</evidence>
<comment type="function">
    <text evidence="7 8">Key enzyme in folate metabolism. Catalyzes an essential reaction for de novo glycine and purine synthesis, and for DNA precursor synthesis.</text>
</comment>
<keyword evidence="5 8" id="KW-0521">NADP</keyword>
<dbReference type="EMBL" id="JROI01000013">
    <property type="protein sequence ID" value="KGI77257.1"/>
    <property type="molecule type" value="Genomic_DNA"/>
</dbReference>
<dbReference type="PROSITE" id="PS51330">
    <property type="entry name" value="DHFR_2"/>
    <property type="match status" value="1"/>
</dbReference>
<dbReference type="OrthoDB" id="9804315at2"/>
<comment type="pathway">
    <text evidence="1 8">Cofactor biosynthesis; tetrahydrofolate biosynthesis; 5,6,7,8-tetrahydrofolate from 7,8-dihydrofolate: step 1/1.</text>
</comment>
<sequence length="161" mass="18073">MSISLIAALDNDSVIGKDGAMPWHLPDDLKRFKELTVGKYVLMGYNTALSIGRTLPDRSNLVLSRRHSAPFPGQETVRSLAEAQALAGGTGLMVIGGGEVYRETLPFAQRLYLTWVDTHVDGGDVFFPSVHFREWVEVSRVHHRKDDQHAFAFDMVEYVRE</sequence>
<organism evidence="11 13">
    <name type="scientific">Oleiagrimonas soli</name>
    <dbReference type="NCBI Taxonomy" id="1543381"/>
    <lineage>
        <taxon>Bacteria</taxon>
        <taxon>Pseudomonadati</taxon>
        <taxon>Pseudomonadota</taxon>
        <taxon>Gammaproteobacteria</taxon>
        <taxon>Lysobacterales</taxon>
        <taxon>Rhodanobacteraceae</taxon>
        <taxon>Oleiagrimonas</taxon>
    </lineage>
</organism>
<evidence type="ECO:0000256" key="6">
    <source>
        <dbReference type="ARBA" id="ARBA00023002"/>
    </source>
</evidence>
<evidence type="ECO:0000256" key="8">
    <source>
        <dbReference type="PIRNR" id="PIRNR000194"/>
    </source>
</evidence>
<evidence type="ECO:0000256" key="1">
    <source>
        <dbReference type="ARBA" id="ARBA00004903"/>
    </source>
</evidence>
<keyword evidence="11" id="KW-0808">Transferase</keyword>
<evidence type="ECO:0000256" key="3">
    <source>
        <dbReference type="ARBA" id="ARBA00012856"/>
    </source>
</evidence>
<evidence type="ECO:0000313" key="14">
    <source>
        <dbReference type="Proteomes" id="UP000560000"/>
    </source>
</evidence>
<keyword evidence="11" id="KW-0418">Kinase</keyword>
<dbReference type="HOGENOM" id="CLU_043966_5_1_6"/>
<evidence type="ECO:0000313" key="13">
    <source>
        <dbReference type="Proteomes" id="UP000029708"/>
    </source>
</evidence>
<dbReference type="Pfam" id="PF00186">
    <property type="entry name" value="DHFR_1"/>
    <property type="match status" value="1"/>
</dbReference>
<dbReference type="RefSeq" id="WP_043102037.1">
    <property type="nucleotide sequence ID" value="NZ_JACHET010000001.1"/>
</dbReference>
<dbReference type="Proteomes" id="UP000560000">
    <property type="component" value="Unassembled WGS sequence"/>
</dbReference>
<dbReference type="GO" id="GO:0046655">
    <property type="term" value="P:folic acid metabolic process"/>
    <property type="evidence" value="ECO:0007669"/>
    <property type="project" value="TreeGrafter"/>
</dbReference>
<dbReference type="AlphaFoldDB" id="A0A099CUE8"/>
<dbReference type="Gene3D" id="3.40.430.10">
    <property type="entry name" value="Dihydrofolate Reductase, subunit A"/>
    <property type="match status" value="1"/>
</dbReference>
<dbReference type="STRING" id="1543381.LF63_0111750"/>
<dbReference type="PROSITE" id="PS00075">
    <property type="entry name" value="DHFR_1"/>
    <property type="match status" value="1"/>
</dbReference>
<dbReference type="EC" id="1.5.1.3" evidence="3 8"/>
<dbReference type="GO" id="GO:0046452">
    <property type="term" value="P:dihydrofolate metabolic process"/>
    <property type="evidence" value="ECO:0007669"/>
    <property type="project" value="TreeGrafter"/>
</dbReference>
<name>A0A099CUE8_9GAMM</name>
<dbReference type="GO" id="GO:0004146">
    <property type="term" value="F:dihydrofolate reductase activity"/>
    <property type="evidence" value="ECO:0007669"/>
    <property type="project" value="UniProtKB-EC"/>
</dbReference>
<evidence type="ECO:0000256" key="7">
    <source>
        <dbReference type="ARBA" id="ARBA00025067"/>
    </source>
</evidence>
<dbReference type="CDD" id="cd00209">
    <property type="entry name" value="DHFR"/>
    <property type="match status" value="1"/>
</dbReference>
<dbReference type="InterPro" id="IPR017925">
    <property type="entry name" value="DHFR_CS"/>
</dbReference>
<dbReference type="SUPFAM" id="SSF53597">
    <property type="entry name" value="Dihydrofolate reductase-like"/>
    <property type="match status" value="1"/>
</dbReference>
<evidence type="ECO:0000256" key="5">
    <source>
        <dbReference type="ARBA" id="ARBA00022857"/>
    </source>
</evidence>
<dbReference type="GO" id="GO:0046654">
    <property type="term" value="P:tetrahydrofolate biosynthetic process"/>
    <property type="evidence" value="ECO:0007669"/>
    <property type="project" value="UniProtKB-UniPathway"/>
</dbReference>
<dbReference type="PRINTS" id="PR00070">
    <property type="entry name" value="DHFR"/>
</dbReference>
<keyword evidence="4 8" id="KW-0554">One-carbon metabolism</keyword>
<dbReference type="GO" id="GO:0006730">
    <property type="term" value="P:one-carbon metabolic process"/>
    <property type="evidence" value="ECO:0007669"/>
    <property type="project" value="UniProtKB-KW"/>
</dbReference>
<evidence type="ECO:0000256" key="9">
    <source>
        <dbReference type="RuleBase" id="RU004474"/>
    </source>
</evidence>
<accession>A0A099CUE8</accession>
<dbReference type="UniPathway" id="UPA00077">
    <property type="reaction ID" value="UER00158"/>
</dbReference>
<evidence type="ECO:0000256" key="2">
    <source>
        <dbReference type="ARBA" id="ARBA00009539"/>
    </source>
</evidence>
<dbReference type="GO" id="GO:0050661">
    <property type="term" value="F:NADP binding"/>
    <property type="evidence" value="ECO:0007669"/>
    <property type="project" value="InterPro"/>
</dbReference>
<feature type="domain" description="DHFR" evidence="10">
    <location>
        <begin position="2"/>
        <end position="160"/>
    </location>
</feature>
<dbReference type="PIRSF" id="PIRSF000194">
    <property type="entry name" value="DHFR"/>
    <property type="match status" value="1"/>
</dbReference>
<comment type="caution">
    <text evidence="11">The sequence shown here is derived from an EMBL/GenBank/DDBJ whole genome shotgun (WGS) entry which is preliminary data.</text>
</comment>
<comment type="similarity">
    <text evidence="2 8 9">Belongs to the dihydrofolate reductase family.</text>
</comment>
<dbReference type="InterPro" id="IPR012259">
    <property type="entry name" value="DHFR"/>
</dbReference>
<gene>
    <name evidence="12" type="ORF">HNQ86_002896</name>
    <name evidence="11" type="ORF">LF63_0111750</name>
</gene>
<dbReference type="GO" id="GO:0016301">
    <property type="term" value="F:kinase activity"/>
    <property type="evidence" value="ECO:0007669"/>
    <property type="project" value="UniProtKB-KW"/>
</dbReference>
<dbReference type="GO" id="GO:0005829">
    <property type="term" value="C:cytosol"/>
    <property type="evidence" value="ECO:0007669"/>
    <property type="project" value="TreeGrafter"/>
</dbReference>
<dbReference type="PANTHER" id="PTHR48069">
    <property type="entry name" value="DIHYDROFOLATE REDUCTASE"/>
    <property type="match status" value="1"/>
</dbReference>
<keyword evidence="13" id="KW-1185">Reference proteome</keyword>
<proteinExistence type="inferred from homology"/>
<dbReference type="InterPro" id="IPR001796">
    <property type="entry name" value="DHFR_dom"/>
</dbReference>
<reference evidence="12 14" key="2">
    <citation type="submission" date="2020-08" db="EMBL/GenBank/DDBJ databases">
        <title>Genomic Encyclopedia of Type Strains, Phase IV (KMG-IV): sequencing the most valuable type-strain genomes for metagenomic binning, comparative biology and taxonomic classification.</title>
        <authorList>
            <person name="Goeker M."/>
        </authorList>
    </citation>
    <scope>NUCLEOTIDE SEQUENCE [LARGE SCALE GENOMIC DNA]</scope>
    <source>
        <strain evidence="12 14">DSM 107085</strain>
    </source>
</reference>
<protein>
    <recommendedName>
        <fullName evidence="3 8">Dihydrofolate reductase</fullName>
        <ecNumber evidence="3 8">1.5.1.3</ecNumber>
    </recommendedName>
</protein>
<reference evidence="11 13" key="1">
    <citation type="submission" date="2014-09" db="EMBL/GenBank/DDBJ databases">
        <title>Xanthomonadaceae 3.5X direct submission.</title>
        <authorList>
            <person name="Fang T."/>
            <person name="Wang H."/>
        </authorList>
    </citation>
    <scope>NUCLEOTIDE SEQUENCE [LARGE SCALE GENOMIC DNA]</scope>
    <source>
        <strain evidence="11 13">3.5X</strain>
    </source>
</reference>
<evidence type="ECO:0000256" key="4">
    <source>
        <dbReference type="ARBA" id="ARBA00022563"/>
    </source>
</evidence>
<dbReference type="InterPro" id="IPR024072">
    <property type="entry name" value="DHFR-like_dom_sf"/>
</dbReference>